<dbReference type="CDD" id="cd11615">
    <property type="entry name" value="SAF_NeuB_like"/>
    <property type="match status" value="1"/>
</dbReference>
<dbReference type="Proteomes" id="UP000317289">
    <property type="component" value="Unassembled WGS sequence"/>
</dbReference>
<dbReference type="Pfam" id="PF03102">
    <property type="entry name" value="NeuB"/>
    <property type="match status" value="1"/>
</dbReference>
<feature type="domain" description="AFP-like" evidence="1">
    <location>
        <begin position="281"/>
        <end position="338"/>
    </location>
</feature>
<protein>
    <submittedName>
        <fullName evidence="3">N-acetylneuraminate synthase</fullName>
    </submittedName>
</protein>
<dbReference type="EMBL" id="WKKG01000003">
    <property type="protein sequence ID" value="MRX67898.1"/>
    <property type="molecule type" value="Genomic_DNA"/>
</dbReference>
<organism evidence="3 4">
    <name type="scientific">Flavobacterium resistens</name>
    <dbReference type="NCBI Taxonomy" id="443612"/>
    <lineage>
        <taxon>Bacteria</taxon>
        <taxon>Pseudomonadati</taxon>
        <taxon>Bacteroidota</taxon>
        <taxon>Flavobacteriia</taxon>
        <taxon>Flavobacteriales</taxon>
        <taxon>Flavobacteriaceae</taxon>
        <taxon>Flavobacterium</taxon>
    </lineage>
</organism>
<dbReference type="PROSITE" id="PS50844">
    <property type="entry name" value="AFP_LIKE"/>
    <property type="match status" value="1"/>
</dbReference>
<dbReference type="Gene3D" id="3.20.20.70">
    <property type="entry name" value="Aldolase class I"/>
    <property type="match status" value="1"/>
</dbReference>
<dbReference type="InterPro" id="IPR036732">
    <property type="entry name" value="AFP_Neu5c_C_sf"/>
</dbReference>
<keyword evidence="5" id="KW-1185">Reference proteome</keyword>
<dbReference type="OrthoDB" id="9814210at2"/>
<accession>A0A521ER39</accession>
<name>A0A521ER39_9FLAO</name>
<reference evidence="3 4" key="1">
    <citation type="submission" date="2017-05" db="EMBL/GenBank/DDBJ databases">
        <authorList>
            <person name="Varghese N."/>
            <person name="Submissions S."/>
        </authorList>
    </citation>
    <scope>NUCLEOTIDE SEQUENCE [LARGE SCALE GENOMIC DNA]</scope>
    <source>
        <strain evidence="3 4">DSM 19382</strain>
    </source>
</reference>
<dbReference type="AlphaFoldDB" id="A0A521ER39"/>
<dbReference type="RefSeq" id="WP_142451949.1">
    <property type="nucleotide sequence ID" value="NZ_FXTA01000005.1"/>
</dbReference>
<dbReference type="Proteomes" id="UP000468990">
    <property type="component" value="Unassembled WGS sequence"/>
</dbReference>
<dbReference type="InterPro" id="IPR013785">
    <property type="entry name" value="Aldolase_TIM"/>
</dbReference>
<evidence type="ECO:0000313" key="2">
    <source>
        <dbReference type="EMBL" id="MRX67898.1"/>
    </source>
</evidence>
<dbReference type="InterPro" id="IPR057736">
    <property type="entry name" value="SAF_PseI/NeuA/NeuB"/>
</dbReference>
<dbReference type="EMBL" id="FXTA01000005">
    <property type="protein sequence ID" value="SMO86365.1"/>
    <property type="molecule type" value="Genomic_DNA"/>
</dbReference>
<dbReference type="PANTHER" id="PTHR42966:SF1">
    <property type="entry name" value="SIALIC ACID SYNTHASE"/>
    <property type="match status" value="1"/>
</dbReference>
<dbReference type="SUPFAM" id="SSF51269">
    <property type="entry name" value="AFP III-like domain"/>
    <property type="match status" value="1"/>
</dbReference>
<dbReference type="GO" id="GO:0016051">
    <property type="term" value="P:carbohydrate biosynthetic process"/>
    <property type="evidence" value="ECO:0007669"/>
    <property type="project" value="InterPro"/>
</dbReference>
<evidence type="ECO:0000259" key="1">
    <source>
        <dbReference type="PROSITE" id="PS50844"/>
    </source>
</evidence>
<sequence>MLLTKSSPYIIAEIGQAHEGSLGILYSYIDAIAKTGVNAVKFQMHIAEAESSEYEPFRVKFSLEDKTRFDYWKRMGFSLEQWKGIKEHCDEVGLDFICSPFSNLAVEWLEEIGVKCYKIGSGEVNNFLILEKIAQTGKSVILSSGMSSYAELDETVGFLKERNVDFSILQCTTAYPTEPEQYGLNVIDELKKRYNVSIGFSDHSAKKEACIAATALGASILEFHVVFDRELFGPDSKASLTLLETKELVESVRNIAKAIANPIDKNDIEAVKPLKQIFEKSLAINKDLPKNHILKFEDLEAKKPKGFGILASKYKDIIGRSLRSDMKQWDFLNEEDLT</sequence>
<dbReference type="SUPFAM" id="SSF51569">
    <property type="entry name" value="Aldolase"/>
    <property type="match status" value="1"/>
</dbReference>
<evidence type="ECO:0000313" key="5">
    <source>
        <dbReference type="Proteomes" id="UP000468990"/>
    </source>
</evidence>
<dbReference type="InterPro" id="IPR013132">
    <property type="entry name" value="PseI/NeuA/B-like_N"/>
</dbReference>
<dbReference type="GO" id="GO:0047444">
    <property type="term" value="F:N-acylneuraminate-9-phosphate synthase activity"/>
    <property type="evidence" value="ECO:0007669"/>
    <property type="project" value="TreeGrafter"/>
</dbReference>
<dbReference type="PANTHER" id="PTHR42966">
    <property type="entry name" value="N-ACETYLNEURAMINATE SYNTHASE"/>
    <property type="match status" value="1"/>
</dbReference>
<dbReference type="InterPro" id="IPR006190">
    <property type="entry name" value="SAF_AFP_Neu5Ac"/>
</dbReference>
<reference evidence="2 5" key="2">
    <citation type="submission" date="2019-11" db="EMBL/GenBank/DDBJ databases">
        <title>Flavobacterium resistens genome.</title>
        <authorList>
            <person name="Wilson V.M."/>
            <person name="Newman J.D."/>
        </authorList>
    </citation>
    <scope>NUCLEOTIDE SEQUENCE [LARGE SCALE GENOMIC DNA]</scope>
    <source>
        <strain evidence="2 5">DSM 19382</strain>
    </source>
</reference>
<dbReference type="Gene3D" id="3.90.1210.10">
    <property type="entry name" value="Antifreeze-like/N-acetylneuraminic acid synthase C-terminal domain"/>
    <property type="match status" value="1"/>
</dbReference>
<evidence type="ECO:0000313" key="4">
    <source>
        <dbReference type="Proteomes" id="UP000317289"/>
    </source>
</evidence>
<dbReference type="InterPro" id="IPR051690">
    <property type="entry name" value="PseI-like"/>
</dbReference>
<proteinExistence type="predicted"/>
<gene>
    <name evidence="2" type="ORF">GJU42_07985</name>
    <name evidence="3" type="ORF">SAMN06265349_105275</name>
</gene>
<evidence type="ECO:0000313" key="3">
    <source>
        <dbReference type="EMBL" id="SMO86365.1"/>
    </source>
</evidence>